<dbReference type="InterPro" id="IPR025288">
    <property type="entry name" value="DUF4080"/>
</dbReference>
<dbReference type="PROSITE" id="PS51332">
    <property type="entry name" value="B12_BINDING"/>
    <property type="match status" value="1"/>
</dbReference>
<reference evidence="8" key="2">
    <citation type="journal article" date="2021" name="PeerJ">
        <title>Extensive microbial diversity within the chicken gut microbiome revealed by metagenomics and culture.</title>
        <authorList>
            <person name="Gilroy R."/>
            <person name="Ravi A."/>
            <person name="Getino M."/>
            <person name="Pursley I."/>
            <person name="Horton D.L."/>
            <person name="Alikhan N.F."/>
            <person name="Baker D."/>
            <person name="Gharbi K."/>
            <person name="Hall N."/>
            <person name="Watson M."/>
            <person name="Adriaenssens E.M."/>
            <person name="Foster-Nyarko E."/>
            <person name="Jarju S."/>
            <person name="Secka A."/>
            <person name="Antonio M."/>
            <person name="Oren A."/>
            <person name="Chaudhuri R.R."/>
            <person name="La Ragione R."/>
            <person name="Hildebrand F."/>
            <person name="Pallen M.J."/>
        </authorList>
    </citation>
    <scope>NUCLEOTIDE SEQUENCE</scope>
    <source>
        <strain evidence="8">CHK176-22527</strain>
    </source>
</reference>
<dbReference type="GO" id="GO:0046872">
    <property type="term" value="F:metal ion binding"/>
    <property type="evidence" value="ECO:0007669"/>
    <property type="project" value="UniProtKB-KW"/>
</dbReference>
<dbReference type="InterPro" id="IPR006158">
    <property type="entry name" value="Cobalamin-bd"/>
</dbReference>
<evidence type="ECO:0000259" key="7">
    <source>
        <dbReference type="PROSITE" id="PS51918"/>
    </source>
</evidence>
<dbReference type="GO" id="GO:0031419">
    <property type="term" value="F:cobalamin binding"/>
    <property type="evidence" value="ECO:0007669"/>
    <property type="project" value="InterPro"/>
</dbReference>
<keyword evidence="3" id="KW-0479">Metal-binding</keyword>
<dbReference type="GO" id="GO:0003824">
    <property type="term" value="F:catalytic activity"/>
    <property type="evidence" value="ECO:0007669"/>
    <property type="project" value="InterPro"/>
</dbReference>
<accession>A0A9D1HDN0</accession>
<comment type="cofactor">
    <cofactor evidence="1">
        <name>[4Fe-4S] cluster</name>
        <dbReference type="ChEBI" id="CHEBI:49883"/>
    </cofactor>
</comment>
<evidence type="ECO:0000259" key="6">
    <source>
        <dbReference type="PROSITE" id="PS51332"/>
    </source>
</evidence>
<keyword evidence="2" id="KW-0949">S-adenosyl-L-methionine</keyword>
<dbReference type="Gene3D" id="3.80.30.20">
    <property type="entry name" value="tm_1862 like domain"/>
    <property type="match status" value="1"/>
</dbReference>
<evidence type="ECO:0000256" key="1">
    <source>
        <dbReference type="ARBA" id="ARBA00001966"/>
    </source>
</evidence>
<feature type="domain" description="Radical SAM core" evidence="7">
    <location>
        <begin position="190"/>
        <end position="420"/>
    </location>
</feature>
<dbReference type="Gene3D" id="3.40.50.280">
    <property type="entry name" value="Cobalamin-binding domain"/>
    <property type="match status" value="1"/>
</dbReference>
<dbReference type="GO" id="GO:0005829">
    <property type="term" value="C:cytosol"/>
    <property type="evidence" value="ECO:0007669"/>
    <property type="project" value="TreeGrafter"/>
</dbReference>
<evidence type="ECO:0000313" key="9">
    <source>
        <dbReference type="Proteomes" id="UP000824159"/>
    </source>
</evidence>
<proteinExistence type="predicted"/>
<dbReference type="InterPro" id="IPR051198">
    <property type="entry name" value="BchE-like"/>
</dbReference>
<dbReference type="Pfam" id="PF04055">
    <property type="entry name" value="Radical_SAM"/>
    <property type="match status" value="1"/>
</dbReference>
<dbReference type="SFLD" id="SFLDS00029">
    <property type="entry name" value="Radical_SAM"/>
    <property type="match status" value="1"/>
</dbReference>
<evidence type="ECO:0000313" key="8">
    <source>
        <dbReference type="EMBL" id="HIU00142.1"/>
    </source>
</evidence>
<dbReference type="CDD" id="cd01335">
    <property type="entry name" value="Radical_SAM"/>
    <property type="match status" value="1"/>
</dbReference>
<dbReference type="PROSITE" id="PS51918">
    <property type="entry name" value="RADICAL_SAM"/>
    <property type="match status" value="1"/>
</dbReference>
<sequence length="589" mass="68762">MKSLLIALNAKYIHSNPAVYSLRAYSDRAFKEKGISQGMRPEMEIAEYTVNQPTLGILSDIYGKKPEAVFFSCYIWNIEKVKELTDNIRKIMPETEIWLGGPEVSFAPCRVLKENSSVDGIICGEGEETFFQVVSALESCRAASRTSLLQRFSHINGIIFRNEYGDVIENSQRKPVELNDIPFLYEDVENFRNRIIYYESSRGCPFRCSYCLSSIEKSLRFRNIDIVKKELLYFIGHKVKQVKFVDRTFNCDRKRAAEIWKFIAEHDNGVTNFHFEISGDMLSDEEMDILEKLRPGSVQLEIGVQSVNMETLREINRKTDLKKLKENVGRIREAGNIHIHLDLIAGLPFENMESFKNSFNEVYAMRPHQLQLGFLKVLKGTVMEKKSAGYGIRYTSKPPYEVLGTEWLDYDDIRKLKGIEEMVECYYNSGQFVSTLNILSEEYENPFEMFENMAEWYEENGLAMMNISRNSRYEYLIEFARVSIYKDRETKFKEFEEAAAMDYYSRENAKNRPLFLRKNYVSKEEEKTFYRNEERIPCLLKDMGTDNADARMLRSVTHIERIKDGYVIFDYTKRDAVTGNVRLIRTSTL</sequence>
<evidence type="ECO:0000256" key="5">
    <source>
        <dbReference type="ARBA" id="ARBA00023014"/>
    </source>
</evidence>
<dbReference type="InterPro" id="IPR007197">
    <property type="entry name" value="rSAM"/>
</dbReference>
<name>A0A9D1HDN0_9FIRM</name>
<dbReference type="SUPFAM" id="SSF102114">
    <property type="entry name" value="Radical SAM enzymes"/>
    <property type="match status" value="1"/>
</dbReference>
<keyword evidence="5" id="KW-0411">Iron-sulfur</keyword>
<dbReference type="InterPro" id="IPR023404">
    <property type="entry name" value="rSAM_horseshoe"/>
</dbReference>
<keyword evidence="4" id="KW-0408">Iron</keyword>
<dbReference type="SMART" id="SM00729">
    <property type="entry name" value="Elp3"/>
    <property type="match status" value="1"/>
</dbReference>
<dbReference type="Pfam" id="PF02310">
    <property type="entry name" value="B12-binding"/>
    <property type="match status" value="1"/>
</dbReference>
<organism evidence="8 9">
    <name type="scientific">Candidatus Allocopromorpha excrementavium</name>
    <dbReference type="NCBI Taxonomy" id="2840741"/>
    <lineage>
        <taxon>Bacteria</taxon>
        <taxon>Bacillati</taxon>
        <taxon>Bacillota</taxon>
        <taxon>Clostridia</taxon>
        <taxon>Eubacteriales</taxon>
        <taxon>Eubacteriaceae</taxon>
        <taxon>Eubacteriaceae incertae sedis</taxon>
        <taxon>Candidatus Allocopromorpha</taxon>
    </lineage>
</organism>
<evidence type="ECO:0000256" key="3">
    <source>
        <dbReference type="ARBA" id="ARBA00022723"/>
    </source>
</evidence>
<dbReference type="Proteomes" id="UP000824159">
    <property type="component" value="Unassembled WGS sequence"/>
</dbReference>
<comment type="caution">
    <text evidence="8">The sequence shown here is derived from an EMBL/GenBank/DDBJ whole genome shotgun (WGS) entry which is preliminary data.</text>
</comment>
<dbReference type="PANTHER" id="PTHR43409">
    <property type="entry name" value="ANAEROBIC MAGNESIUM-PROTOPORPHYRIN IX MONOMETHYL ESTER CYCLASE-RELATED"/>
    <property type="match status" value="1"/>
</dbReference>
<dbReference type="InterPro" id="IPR058240">
    <property type="entry name" value="rSAM_sf"/>
</dbReference>
<evidence type="ECO:0000256" key="4">
    <source>
        <dbReference type="ARBA" id="ARBA00023004"/>
    </source>
</evidence>
<dbReference type="InterPro" id="IPR006638">
    <property type="entry name" value="Elp3/MiaA/NifB-like_rSAM"/>
</dbReference>
<dbReference type="Pfam" id="PF13311">
    <property type="entry name" value="DUF4080"/>
    <property type="match status" value="1"/>
</dbReference>
<dbReference type="SFLD" id="SFLDG01082">
    <property type="entry name" value="B12-binding_domain_containing"/>
    <property type="match status" value="1"/>
</dbReference>
<dbReference type="AlphaFoldDB" id="A0A9D1HDN0"/>
<protein>
    <submittedName>
        <fullName evidence="8">B12-binding domain-containing radical SAM protein</fullName>
    </submittedName>
</protein>
<reference evidence="8" key="1">
    <citation type="submission" date="2020-10" db="EMBL/GenBank/DDBJ databases">
        <authorList>
            <person name="Gilroy R."/>
        </authorList>
    </citation>
    <scope>NUCLEOTIDE SEQUENCE</scope>
    <source>
        <strain evidence="8">CHK176-22527</strain>
    </source>
</reference>
<gene>
    <name evidence="8" type="ORF">IAD12_07795</name>
</gene>
<dbReference type="SFLD" id="SFLDG01123">
    <property type="entry name" value="methyltransferase_(Class_B)"/>
    <property type="match status" value="1"/>
</dbReference>
<dbReference type="EMBL" id="DVLX01000094">
    <property type="protein sequence ID" value="HIU00142.1"/>
    <property type="molecule type" value="Genomic_DNA"/>
</dbReference>
<dbReference type="PANTHER" id="PTHR43409:SF16">
    <property type="entry name" value="SLR0320 PROTEIN"/>
    <property type="match status" value="1"/>
</dbReference>
<dbReference type="InterPro" id="IPR034466">
    <property type="entry name" value="Methyltransferase_Class_B"/>
</dbReference>
<feature type="domain" description="B12-binding" evidence="6">
    <location>
        <begin position="1"/>
        <end position="144"/>
    </location>
</feature>
<evidence type="ECO:0000256" key="2">
    <source>
        <dbReference type="ARBA" id="ARBA00022691"/>
    </source>
</evidence>
<dbReference type="GO" id="GO:0051539">
    <property type="term" value="F:4 iron, 4 sulfur cluster binding"/>
    <property type="evidence" value="ECO:0007669"/>
    <property type="project" value="UniProtKB-KW"/>
</dbReference>